<evidence type="ECO:0000313" key="1">
    <source>
        <dbReference type="EMBL" id="KAI9910929.1"/>
    </source>
</evidence>
<accession>A0ACC0VWU2</accession>
<dbReference type="EMBL" id="CM047585">
    <property type="protein sequence ID" value="KAI9910929.1"/>
    <property type="molecule type" value="Genomic_DNA"/>
</dbReference>
<reference evidence="1 2" key="1">
    <citation type="journal article" date="2022" name="bioRxiv">
        <title>The genome of the oomycete Peronosclerospora sorghi, a cosmopolitan pathogen of maize and sorghum, is inflated with dispersed pseudogenes.</title>
        <authorList>
            <person name="Fletcher K."/>
            <person name="Martin F."/>
            <person name="Isakeit T."/>
            <person name="Cavanaugh K."/>
            <person name="Magill C."/>
            <person name="Michelmore R."/>
        </authorList>
    </citation>
    <scope>NUCLEOTIDE SEQUENCE [LARGE SCALE GENOMIC DNA]</scope>
    <source>
        <strain evidence="1">P6</strain>
    </source>
</reference>
<name>A0ACC0VWU2_9STRA</name>
<comment type="caution">
    <text evidence="1">The sequence shown here is derived from an EMBL/GenBank/DDBJ whole genome shotgun (WGS) entry which is preliminary data.</text>
</comment>
<sequence length="215" mass="23605">MFCENGDKTALAFILNPLSRQTNTSMSLTLSPLVKPDVNILGFNGNVEDNAANVSKQTSLISGTAMMMDHHVRQVLDTTNGKTRVRKIFTCVHDDCHRVAVSRGRCVRHGGGSRCRYPNCMHGARLYNLCFHHGGSKLCKIVGCTSKAKRYGHCWSHGGGHICDAPNCSKVAAPGGYCWAHGGGNRCKIDGCNRRSYQKHDYFCKQHAMQCTKAS</sequence>
<proteinExistence type="predicted"/>
<gene>
    <name evidence="1" type="ORF">PsorP6_011101</name>
</gene>
<protein>
    <submittedName>
        <fullName evidence="1">Uncharacterized protein</fullName>
    </submittedName>
</protein>
<organism evidence="1 2">
    <name type="scientific">Peronosclerospora sorghi</name>
    <dbReference type="NCBI Taxonomy" id="230839"/>
    <lineage>
        <taxon>Eukaryota</taxon>
        <taxon>Sar</taxon>
        <taxon>Stramenopiles</taxon>
        <taxon>Oomycota</taxon>
        <taxon>Peronosporomycetes</taxon>
        <taxon>Peronosporales</taxon>
        <taxon>Peronosporaceae</taxon>
        <taxon>Peronosclerospora</taxon>
    </lineage>
</organism>
<dbReference type="Proteomes" id="UP001163321">
    <property type="component" value="Chromosome 6"/>
</dbReference>
<keyword evidence="2" id="KW-1185">Reference proteome</keyword>
<evidence type="ECO:0000313" key="2">
    <source>
        <dbReference type="Proteomes" id="UP001163321"/>
    </source>
</evidence>